<gene>
    <name evidence="2" type="ORF">EJ02DRAFT_422939</name>
</gene>
<reference evidence="2" key="1">
    <citation type="journal article" date="2020" name="Stud. Mycol.">
        <title>101 Dothideomycetes genomes: a test case for predicting lifestyles and emergence of pathogens.</title>
        <authorList>
            <person name="Haridas S."/>
            <person name="Albert R."/>
            <person name="Binder M."/>
            <person name="Bloem J."/>
            <person name="Labutti K."/>
            <person name="Salamov A."/>
            <person name="Andreopoulos B."/>
            <person name="Baker S."/>
            <person name="Barry K."/>
            <person name="Bills G."/>
            <person name="Bluhm B."/>
            <person name="Cannon C."/>
            <person name="Castanera R."/>
            <person name="Culley D."/>
            <person name="Daum C."/>
            <person name="Ezra D."/>
            <person name="Gonzalez J."/>
            <person name="Henrissat B."/>
            <person name="Kuo A."/>
            <person name="Liang C."/>
            <person name="Lipzen A."/>
            <person name="Lutzoni F."/>
            <person name="Magnuson J."/>
            <person name="Mondo S."/>
            <person name="Nolan M."/>
            <person name="Ohm R."/>
            <person name="Pangilinan J."/>
            <person name="Park H.-J."/>
            <person name="Ramirez L."/>
            <person name="Alfaro M."/>
            <person name="Sun H."/>
            <person name="Tritt A."/>
            <person name="Yoshinaga Y."/>
            <person name="Zwiers L.-H."/>
            <person name="Turgeon B."/>
            <person name="Goodwin S."/>
            <person name="Spatafora J."/>
            <person name="Crous P."/>
            <person name="Grigoriev I."/>
        </authorList>
    </citation>
    <scope>NUCLEOTIDE SEQUENCE</scope>
    <source>
        <strain evidence="2">CBS 161.51</strain>
    </source>
</reference>
<evidence type="ECO:0000313" key="3">
    <source>
        <dbReference type="Proteomes" id="UP000800038"/>
    </source>
</evidence>
<name>A0A6A5SMY8_9PLEO</name>
<dbReference type="Proteomes" id="UP000800038">
    <property type="component" value="Unassembled WGS sequence"/>
</dbReference>
<evidence type="ECO:0000256" key="1">
    <source>
        <dbReference type="SAM" id="MobiDB-lite"/>
    </source>
</evidence>
<feature type="compositionally biased region" description="Basic and acidic residues" evidence="1">
    <location>
        <begin position="234"/>
        <end position="253"/>
    </location>
</feature>
<protein>
    <submittedName>
        <fullName evidence="2">Uncharacterized protein</fullName>
    </submittedName>
</protein>
<feature type="region of interest" description="Disordered" evidence="1">
    <location>
        <begin position="1"/>
        <end position="24"/>
    </location>
</feature>
<feature type="compositionally biased region" description="Low complexity" evidence="1">
    <location>
        <begin position="1"/>
        <end position="14"/>
    </location>
</feature>
<organism evidence="2 3">
    <name type="scientific">Clathrospora elynae</name>
    <dbReference type="NCBI Taxonomy" id="706981"/>
    <lineage>
        <taxon>Eukaryota</taxon>
        <taxon>Fungi</taxon>
        <taxon>Dikarya</taxon>
        <taxon>Ascomycota</taxon>
        <taxon>Pezizomycotina</taxon>
        <taxon>Dothideomycetes</taxon>
        <taxon>Pleosporomycetidae</taxon>
        <taxon>Pleosporales</taxon>
        <taxon>Diademaceae</taxon>
        <taxon>Clathrospora</taxon>
    </lineage>
</organism>
<proteinExistence type="predicted"/>
<feature type="region of interest" description="Disordered" evidence="1">
    <location>
        <begin position="230"/>
        <end position="317"/>
    </location>
</feature>
<evidence type="ECO:0000313" key="2">
    <source>
        <dbReference type="EMBL" id="KAF1941513.1"/>
    </source>
</evidence>
<dbReference type="EMBL" id="ML976046">
    <property type="protein sequence ID" value="KAF1941513.1"/>
    <property type="molecule type" value="Genomic_DNA"/>
</dbReference>
<keyword evidence="3" id="KW-1185">Reference proteome</keyword>
<dbReference type="AlphaFoldDB" id="A0A6A5SMY8"/>
<accession>A0A6A5SMY8</accession>
<feature type="region of interest" description="Disordered" evidence="1">
    <location>
        <begin position="134"/>
        <end position="170"/>
    </location>
</feature>
<sequence>MAAASTTEAKTEASQCPTPRRCGMSRKNVVVQQPAPLMPELSLAEEDEALIVPDSNQVPVPTTALAPAPTSAPMMPELSAAKEEKALSFLEYLQQDVDYPIDPKNLYMQQAVEETPKQPEEIDAAVAAAAVKEETANDTHAFRTPAPPQRPGTNDGMEISGTAPGHTNLPSTIFCREEKPTVHAVVPSRHGGMISSRYAYIGQEEAIPALQSRCSPGPSPYAAEFRASAKRLHSKTEDDQTDHGGRESLEKRSRYSQSSDPELSEQLIYFSGKELAPSSREVQKRSGSWSPHDSMTKERQDTGMDSEDKETAEKKKDCIKQESPFDDEPMHMPENLHGTAYFTPSMTPGTSQSPATLQPPTGPPGVERLYQPVLASDGSFIDIFELCAPLQRRDFTNEETLLLNENQARIAEACNGGRRFDPMSGLSPFIRSRLSKQQKCEVRETQTKIKTTWIAKKKQAAVARAAGDMNGRGLRDENGNAAATPAFALPQQAQPARNTHTFALPYLNVAETHETTIFAVKFIQHANQKLSQVPAGLTIQLAMADIAGTPEERLFAEQFELEANNFLAGKNTKESFRLAFSAKDAHDIKHNGVIYQ</sequence>